<accession>A0AAD8FIE7</accession>
<organism evidence="1 2">
    <name type="scientific">Biomphalaria pfeifferi</name>
    <name type="common">Bloodfluke planorb</name>
    <name type="synonym">Freshwater snail</name>
    <dbReference type="NCBI Taxonomy" id="112525"/>
    <lineage>
        <taxon>Eukaryota</taxon>
        <taxon>Metazoa</taxon>
        <taxon>Spiralia</taxon>
        <taxon>Lophotrochozoa</taxon>
        <taxon>Mollusca</taxon>
        <taxon>Gastropoda</taxon>
        <taxon>Heterobranchia</taxon>
        <taxon>Euthyneura</taxon>
        <taxon>Panpulmonata</taxon>
        <taxon>Hygrophila</taxon>
        <taxon>Lymnaeoidea</taxon>
        <taxon>Planorbidae</taxon>
        <taxon>Biomphalaria</taxon>
    </lineage>
</organism>
<proteinExistence type="predicted"/>
<evidence type="ECO:0000313" key="2">
    <source>
        <dbReference type="Proteomes" id="UP001233172"/>
    </source>
</evidence>
<reference evidence="1" key="2">
    <citation type="submission" date="2023-04" db="EMBL/GenBank/DDBJ databases">
        <authorList>
            <person name="Bu L."/>
            <person name="Lu L."/>
            <person name="Laidemitt M.R."/>
            <person name="Zhang S.M."/>
            <person name="Mutuku M."/>
            <person name="Mkoji G."/>
            <person name="Steinauer M."/>
            <person name="Loker E.S."/>
        </authorList>
    </citation>
    <scope>NUCLEOTIDE SEQUENCE</scope>
    <source>
        <strain evidence="1">KasaAsao</strain>
        <tissue evidence="1">Whole Snail</tissue>
    </source>
</reference>
<name>A0AAD8FIE7_BIOPF</name>
<dbReference type="AlphaFoldDB" id="A0AAD8FIE7"/>
<evidence type="ECO:0000313" key="1">
    <source>
        <dbReference type="EMBL" id="KAK0065088.1"/>
    </source>
</evidence>
<comment type="caution">
    <text evidence="1">The sequence shown here is derived from an EMBL/GenBank/DDBJ whole genome shotgun (WGS) entry which is preliminary data.</text>
</comment>
<protein>
    <submittedName>
        <fullName evidence="1">Uncharacterized protein</fullName>
    </submittedName>
</protein>
<keyword evidence="2" id="KW-1185">Reference proteome</keyword>
<gene>
    <name evidence="1" type="ORF">Bpfe_005646</name>
</gene>
<dbReference type="Gene3D" id="3.90.175.10">
    <property type="entry name" value="Diphtheria Toxin, domain 1"/>
    <property type="match status" value="1"/>
</dbReference>
<sequence>MDISENNCSYSYTVFLNLGNTENTLEKTDFKFVLKMINKCLQWKKAHVDCMLALNMTYAPSHKESRVALKETLNTVKLVSLYKKYFQNVLVSLTAVLCDYKNKVCLQSKIIGIIALRKEVDAFTVVLDKLIDKYRFNRSEKTLPSLKELQRLNAKMCLLQKKIKLTHIRSLFTDCDKELMPLYGHILIIYLGLNSAFEHWIESLNIGERHCQDYCYYILQFLEANKHNLEYDPSDIGLAGLSKKLMLLGFTKNRSEVIAKNISEDFIDLQTPLYWAKRYLVNEFIFHSILFELSNFPYSKENIDQWFKQEILRKNGADSISLNINMFNCTNKNQENTRLILEFLSKMKDEDKDSRLYFHGTTYDAVKSILTTGIKLGEGKKKKDFSSGDGFYLSEKFDYAKDWASNGRGFAVIVYKVHKDLVDAELQNGLDVTNDEQIWTSIILLCTSHYKDKKLKRKLLEGKTFVRGPISVKVKGSKVSGFKHGEMQLCIREEEYSIQFGSLENICGVIFYA</sequence>
<reference evidence="1" key="1">
    <citation type="journal article" date="2023" name="PLoS Negl. Trop. Dis.">
        <title>A genome sequence for Biomphalaria pfeifferi, the major vector snail for the human-infecting parasite Schistosoma mansoni.</title>
        <authorList>
            <person name="Bu L."/>
            <person name="Lu L."/>
            <person name="Laidemitt M.R."/>
            <person name="Zhang S.M."/>
            <person name="Mutuku M."/>
            <person name="Mkoji G."/>
            <person name="Steinauer M."/>
            <person name="Loker E.S."/>
        </authorList>
    </citation>
    <scope>NUCLEOTIDE SEQUENCE</scope>
    <source>
        <strain evidence="1">KasaAsao</strain>
    </source>
</reference>
<dbReference type="EMBL" id="JASAOG010000015">
    <property type="protein sequence ID" value="KAK0065088.1"/>
    <property type="molecule type" value="Genomic_DNA"/>
</dbReference>
<dbReference type="SUPFAM" id="SSF56399">
    <property type="entry name" value="ADP-ribosylation"/>
    <property type="match status" value="1"/>
</dbReference>
<dbReference type="Proteomes" id="UP001233172">
    <property type="component" value="Unassembled WGS sequence"/>
</dbReference>